<reference evidence="16" key="2">
    <citation type="submission" date="2020-08" db="EMBL/GenBank/DDBJ databases">
        <authorList>
            <person name="Lai Q."/>
        </authorList>
    </citation>
    <scope>NUCLEOTIDE SEQUENCE</scope>
    <source>
        <strain evidence="16">S27-2</strain>
    </source>
</reference>
<evidence type="ECO:0000256" key="7">
    <source>
        <dbReference type="ARBA" id="ARBA00023065"/>
    </source>
</evidence>
<evidence type="ECO:0000256" key="11">
    <source>
        <dbReference type="PROSITE-ProRule" id="PRU01360"/>
    </source>
</evidence>
<keyword evidence="7" id="KW-0406">Ion transport</keyword>
<protein>
    <submittedName>
        <fullName evidence="16">TonB-dependent receptor</fullName>
    </submittedName>
</protein>
<dbReference type="Gene3D" id="2.40.170.20">
    <property type="entry name" value="TonB-dependent receptor, beta-barrel domain"/>
    <property type="match status" value="2"/>
</dbReference>
<dbReference type="AlphaFoldDB" id="A0A8J6ITI1"/>
<keyword evidence="10 11" id="KW-0998">Cell outer membrane</keyword>
<keyword evidence="17" id="KW-1185">Reference proteome</keyword>
<evidence type="ECO:0000259" key="14">
    <source>
        <dbReference type="Pfam" id="PF00593"/>
    </source>
</evidence>
<evidence type="ECO:0000256" key="6">
    <source>
        <dbReference type="ARBA" id="ARBA00023004"/>
    </source>
</evidence>
<keyword evidence="5 11" id="KW-0812">Transmembrane</keyword>
<evidence type="ECO:0000256" key="2">
    <source>
        <dbReference type="ARBA" id="ARBA00022448"/>
    </source>
</evidence>
<feature type="domain" description="TonB-dependent receptor-like beta-barrel" evidence="14">
    <location>
        <begin position="472"/>
        <end position="843"/>
    </location>
</feature>
<feature type="signal peptide" evidence="13">
    <location>
        <begin position="1"/>
        <end position="36"/>
    </location>
</feature>
<evidence type="ECO:0000313" key="16">
    <source>
        <dbReference type="EMBL" id="MBC3765522.1"/>
    </source>
</evidence>
<evidence type="ECO:0000256" key="13">
    <source>
        <dbReference type="SAM" id="SignalP"/>
    </source>
</evidence>
<evidence type="ECO:0000256" key="5">
    <source>
        <dbReference type="ARBA" id="ARBA00022692"/>
    </source>
</evidence>
<keyword evidence="13" id="KW-0732">Signal</keyword>
<evidence type="ECO:0000259" key="15">
    <source>
        <dbReference type="Pfam" id="PF07715"/>
    </source>
</evidence>
<dbReference type="Proteomes" id="UP000601768">
    <property type="component" value="Unassembled WGS sequence"/>
</dbReference>
<gene>
    <name evidence="16" type="ORF">H8B19_06515</name>
</gene>
<reference evidence="16" key="1">
    <citation type="journal article" date="2018" name="Int. J. Syst. Evol. Microbiol.">
        <title>Neptunicella marina gen. nov., sp. nov., isolated from surface seawater.</title>
        <authorList>
            <person name="Liu X."/>
            <person name="Lai Q."/>
            <person name="Du Y."/>
            <person name="Zhang X."/>
            <person name="Liu Z."/>
            <person name="Sun F."/>
            <person name="Shao Z."/>
        </authorList>
    </citation>
    <scope>NUCLEOTIDE SEQUENCE</scope>
    <source>
        <strain evidence="16">S27-2</strain>
    </source>
</reference>
<keyword evidence="16" id="KW-0675">Receptor</keyword>
<keyword evidence="3 11" id="KW-1134">Transmembrane beta strand</keyword>
<dbReference type="EMBL" id="JACNEP010000004">
    <property type="protein sequence ID" value="MBC3765522.1"/>
    <property type="molecule type" value="Genomic_DNA"/>
</dbReference>
<comment type="caution">
    <text evidence="16">The sequence shown here is derived from an EMBL/GenBank/DDBJ whole genome shotgun (WGS) entry which is preliminary data.</text>
</comment>
<name>A0A8J6ITI1_9ALTE</name>
<evidence type="ECO:0000256" key="3">
    <source>
        <dbReference type="ARBA" id="ARBA00022452"/>
    </source>
</evidence>
<dbReference type="GO" id="GO:0009279">
    <property type="term" value="C:cell outer membrane"/>
    <property type="evidence" value="ECO:0007669"/>
    <property type="project" value="UniProtKB-SubCell"/>
</dbReference>
<feature type="domain" description="TonB-dependent receptor plug" evidence="15">
    <location>
        <begin position="59"/>
        <end position="165"/>
    </location>
</feature>
<sequence>MQRCQIITPQKLNTSKTLLAAALSSILFSVSSAAYAQQAAEQDDTEVIMVTAQKRQQNIMKVPVVVDSVSADTLKKTNSILLSDIDKFVPGFDFSDSNMTQAGISMRGISSPNISVGGDPSSATFFDGVYMPRAAQNVLFSDIARIEVLKGPQGTLFGRNAAMGVVNIMPNAPENDDRGFVKAVLGTDNLRRYELMANKALTDTFFVRVNALVNTQDGLAENIYQAPWNSGTKEWDPGAKDHNAARISIKWLLSDDTDLQLSYDYDDLEQAPPIEIGVSQWAYGGGKDLFSGKVENDVRNGVESRDMYAYTAKLNHQFDDQLSLAYTISYRDWKTVNREDEDGTKDITRYFDTSNNEDSSIFYQELQLNYVSDKVNVVGGFSYSNEEVTQTSELNLTADSAARFVTGSLNEEIKGTIAAQIADMIQVDAFGGDADAAAQNAFGPGATFAGVVDNYYQSAGFPIDHLWDANAWAGALNALGFGDAIMGLIGMGGMPLTGDVVTATGNVTYDIVAQQMGIAEIFGPSYSGQFWEESINNTGDFTNWGVYLDADWSLNDKWNILAGLRYSRDAKDFSWYIPMTSFAKLRPGVDNILFPMTKDDKGNSAPILASDSWDKITGRLVAEYQVNNDHMLFASFSTGYKAGGYDSLVVSSAQQPFKPEDTTNFELGYKGIAFNSLRTTASIYHLQLDNRQRSISSKAPDSSTAVPTIINGDTTINGLELGLEWAVTSSLNLGLVTEYRDSDEEWEEFYNEEGTFVPSEKNSRKASNNYTLRADWIPDIGSGTTTIHVDYTFVENTNADEVGLEEYKKAVTAYFKDTQDLNARISWESSDDQFEVALWSKNLLDKRYVTGLGGLTASILGTPVATINRGREVGIDLTYHF</sequence>
<accession>A0A8J6ITI1</accession>
<keyword evidence="6" id="KW-0408">Iron</keyword>
<keyword evidence="4" id="KW-0410">Iron transport</keyword>
<dbReference type="RefSeq" id="WP_186505996.1">
    <property type="nucleotide sequence ID" value="NZ_JACNEP010000004.1"/>
</dbReference>
<keyword evidence="9 11" id="KW-0472">Membrane</keyword>
<dbReference type="InterPro" id="IPR036942">
    <property type="entry name" value="Beta-barrel_TonB_sf"/>
</dbReference>
<evidence type="ECO:0000313" key="17">
    <source>
        <dbReference type="Proteomes" id="UP000601768"/>
    </source>
</evidence>
<organism evidence="16 17">
    <name type="scientific">Neptunicella marina</name>
    <dbReference type="NCBI Taxonomy" id="2125989"/>
    <lineage>
        <taxon>Bacteria</taxon>
        <taxon>Pseudomonadati</taxon>
        <taxon>Pseudomonadota</taxon>
        <taxon>Gammaproteobacteria</taxon>
        <taxon>Alteromonadales</taxon>
        <taxon>Alteromonadaceae</taxon>
        <taxon>Neptunicella</taxon>
    </lineage>
</organism>
<dbReference type="Pfam" id="PF00593">
    <property type="entry name" value="TonB_dep_Rec_b-barrel"/>
    <property type="match status" value="1"/>
</dbReference>
<evidence type="ECO:0000256" key="10">
    <source>
        <dbReference type="ARBA" id="ARBA00023237"/>
    </source>
</evidence>
<dbReference type="InterPro" id="IPR000531">
    <property type="entry name" value="Beta-barrel_TonB"/>
</dbReference>
<dbReference type="Pfam" id="PF07715">
    <property type="entry name" value="Plug"/>
    <property type="match status" value="1"/>
</dbReference>
<proteinExistence type="inferred from homology"/>
<keyword evidence="2 11" id="KW-0813">Transport</keyword>
<dbReference type="PANTHER" id="PTHR32552">
    <property type="entry name" value="FERRICHROME IRON RECEPTOR-RELATED"/>
    <property type="match status" value="1"/>
</dbReference>
<dbReference type="PROSITE" id="PS52016">
    <property type="entry name" value="TONB_DEPENDENT_REC_3"/>
    <property type="match status" value="1"/>
</dbReference>
<dbReference type="PANTHER" id="PTHR32552:SF81">
    <property type="entry name" value="TONB-DEPENDENT OUTER MEMBRANE RECEPTOR"/>
    <property type="match status" value="1"/>
</dbReference>
<dbReference type="GO" id="GO:0006826">
    <property type="term" value="P:iron ion transport"/>
    <property type="evidence" value="ECO:0007669"/>
    <property type="project" value="UniProtKB-KW"/>
</dbReference>
<evidence type="ECO:0000256" key="9">
    <source>
        <dbReference type="ARBA" id="ARBA00023136"/>
    </source>
</evidence>
<feature type="chain" id="PRO_5035281997" evidence="13">
    <location>
        <begin position="37"/>
        <end position="881"/>
    </location>
</feature>
<dbReference type="SUPFAM" id="SSF56935">
    <property type="entry name" value="Porins"/>
    <property type="match status" value="1"/>
</dbReference>
<evidence type="ECO:0000256" key="4">
    <source>
        <dbReference type="ARBA" id="ARBA00022496"/>
    </source>
</evidence>
<comment type="similarity">
    <text evidence="11 12">Belongs to the TonB-dependent receptor family.</text>
</comment>
<evidence type="ECO:0000256" key="8">
    <source>
        <dbReference type="ARBA" id="ARBA00023077"/>
    </source>
</evidence>
<keyword evidence="8 12" id="KW-0798">TonB box</keyword>
<comment type="subcellular location">
    <subcellularLocation>
        <location evidence="1 11">Cell outer membrane</location>
        <topology evidence="1 11">Multi-pass membrane protein</topology>
    </subcellularLocation>
</comment>
<dbReference type="InterPro" id="IPR039426">
    <property type="entry name" value="TonB-dep_rcpt-like"/>
</dbReference>
<evidence type="ECO:0000256" key="1">
    <source>
        <dbReference type="ARBA" id="ARBA00004571"/>
    </source>
</evidence>
<dbReference type="InterPro" id="IPR012910">
    <property type="entry name" value="Plug_dom"/>
</dbReference>
<evidence type="ECO:0000256" key="12">
    <source>
        <dbReference type="RuleBase" id="RU003357"/>
    </source>
</evidence>